<evidence type="ECO:0000256" key="10">
    <source>
        <dbReference type="ARBA" id="ARBA00023136"/>
    </source>
</evidence>
<evidence type="ECO:0000256" key="1">
    <source>
        <dbReference type="ARBA" id="ARBA00004236"/>
    </source>
</evidence>
<protein>
    <submittedName>
        <fullName evidence="13">Uncharacterized protein</fullName>
    </submittedName>
</protein>
<evidence type="ECO:0000256" key="2">
    <source>
        <dbReference type="ARBA" id="ARBA00004430"/>
    </source>
</evidence>
<comment type="subcellular location">
    <subcellularLocation>
        <location evidence="1">Cell membrane</location>
    </subcellularLocation>
    <subcellularLocation>
        <location evidence="2">Cytoplasm</location>
        <location evidence="2">Cytoskeleton</location>
        <location evidence="2">Cilium axoneme</location>
    </subcellularLocation>
</comment>
<evidence type="ECO:0000256" key="3">
    <source>
        <dbReference type="ARBA" id="ARBA00006059"/>
    </source>
</evidence>
<accession>A0A2H6N533</accession>
<evidence type="ECO:0000256" key="8">
    <source>
        <dbReference type="ARBA" id="ARBA00022794"/>
    </source>
</evidence>
<sequence>MTVFLSEMHLWSLKSILYVEDKDIGVYQYHEKKEPEPQMKVGYLYEKQQLAESRNYPWVLKNKRPEKLRDTLKELEELMQNSQCVLSKWKSKDVCQVYWCL</sequence>
<keyword evidence="4" id="KW-1003">Cell membrane</keyword>
<dbReference type="PANTHER" id="PTHR13667:SF5">
    <property type="entry name" value="WD REPEAT-CONTAINING AND PLANAR CELL POLARITY EFFECTOR PROTEIN FRITZ HOMOLOG"/>
    <property type="match status" value="1"/>
</dbReference>
<keyword evidence="6" id="KW-0853">WD repeat</keyword>
<keyword evidence="11" id="KW-0206">Cytoskeleton</keyword>
<evidence type="ECO:0000256" key="11">
    <source>
        <dbReference type="ARBA" id="ARBA00023212"/>
    </source>
</evidence>
<evidence type="ECO:0000256" key="12">
    <source>
        <dbReference type="ARBA" id="ARBA00023273"/>
    </source>
</evidence>
<keyword evidence="8" id="KW-0970">Cilium biogenesis/degradation</keyword>
<dbReference type="InterPro" id="IPR024511">
    <property type="entry name" value="Frtz"/>
</dbReference>
<comment type="similarity">
    <text evidence="3">Belongs to the WD repeat fritz family.</text>
</comment>
<dbReference type="Pfam" id="PF11768">
    <property type="entry name" value="Frtz"/>
    <property type="match status" value="1"/>
</dbReference>
<keyword evidence="10" id="KW-0472">Membrane</keyword>
<dbReference type="AlphaFoldDB" id="A0A2H6N533"/>
<evidence type="ECO:0000256" key="6">
    <source>
        <dbReference type="ARBA" id="ARBA00022574"/>
    </source>
</evidence>
<keyword evidence="7" id="KW-0677">Repeat</keyword>
<dbReference type="GO" id="GO:0005886">
    <property type="term" value="C:plasma membrane"/>
    <property type="evidence" value="ECO:0007669"/>
    <property type="project" value="UniProtKB-SubCell"/>
</dbReference>
<dbReference type="GO" id="GO:0045184">
    <property type="term" value="P:establishment of protein localization"/>
    <property type="evidence" value="ECO:0007669"/>
    <property type="project" value="TreeGrafter"/>
</dbReference>
<keyword evidence="9" id="KW-0969">Cilium</keyword>
<evidence type="ECO:0000256" key="5">
    <source>
        <dbReference type="ARBA" id="ARBA00022490"/>
    </source>
</evidence>
<keyword evidence="12" id="KW-0966">Cell projection</keyword>
<evidence type="ECO:0000313" key="13">
    <source>
        <dbReference type="EMBL" id="LAA24507.1"/>
    </source>
</evidence>
<dbReference type="GO" id="GO:0044782">
    <property type="term" value="P:cilium organization"/>
    <property type="evidence" value="ECO:0007669"/>
    <property type="project" value="TreeGrafter"/>
</dbReference>
<dbReference type="GO" id="GO:0007399">
    <property type="term" value="P:nervous system development"/>
    <property type="evidence" value="ECO:0007669"/>
    <property type="project" value="TreeGrafter"/>
</dbReference>
<evidence type="ECO:0000256" key="9">
    <source>
        <dbReference type="ARBA" id="ARBA00023069"/>
    </source>
</evidence>
<dbReference type="GO" id="GO:0097541">
    <property type="term" value="C:axonemal basal plate"/>
    <property type="evidence" value="ECO:0007669"/>
    <property type="project" value="TreeGrafter"/>
</dbReference>
<evidence type="ECO:0000256" key="4">
    <source>
        <dbReference type="ARBA" id="ARBA00022475"/>
    </source>
</evidence>
<reference evidence="13" key="2">
    <citation type="submission" date="2017-12" db="EMBL/GenBank/DDBJ databases">
        <title>Coralsnake Venomics: Analyses of Venom Gland Transcriptomes and Proteomes of Six Brazilian Taxa.</title>
        <authorList>
            <person name="Aird S.D."/>
            <person name="Jorge da Silva N."/>
            <person name="Qiu L."/>
            <person name="Villar-Briones A."/>
            <person name="Aparecida-Saddi V."/>
            <person name="Campos-Telles M.P."/>
            <person name="Grau M."/>
            <person name="Mikheyev A.S."/>
        </authorList>
    </citation>
    <scope>NUCLEOTIDE SEQUENCE</scope>
    <source>
        <tissue evidence="13">Venom_gland</tissue>
    </source>
</reference>
<dbReference type="PANTHER" id="PTHR13667">
    <property type="entry name" value="HOMOLOC-13"/>
    <property type="match status" value="1"/>
</dbReference>
<dbReference type="EMBL" id="IACI01041005">
    <property type="protein sequence ID" value="LAA24507.1"/>
    <property type="molecule type" value="Transcribed_RNA"/>
</dbReference>
<proteinExistence type="inferred from homology"/>
<evidence type="ECO:0000256" key="7">
    <source>
        <dbReference type="ARBA" id="ARBA00022737"/>
    </source>
</evidence>
<keyword evidence="5" id="KW-0963">Cytoplasm</keyword>
<reference evidence="13" key="1">
    <citation type="submission" date="2017-07" db="EMBL/GenBank/DDBJ databases">
        <authorList>
            <person name="Mikheyev A."/>
            <person name="Grau M."/>
        </authorList>
    </citation>
    <scope>NUCLEOTIDE SEQUENCE</scope>
    <source>
        <tissue evidence="13">Venom_gland</tissue>
    </source>
</reference>
<name>A0A2H6N533_9SAUR</name>
<organism evidence="13">
    <name type="scientific">Micrurus carvalhoi</name>
    <dbReference type="NCBI Taxonomy" id="3147026"/>
    <lineage>
        <taxon>Eukaryota</taxon>
        <taxon>Metazoa</taxon>
        <taxon>Chordata</taxon>
        <taxon>Craniata</taxon>
        <taxon>Vertebrata</taxon>
        <taxon>Euteleostomi</taxon>
        <taxon>Lepidosauria</taxon>
        <taxon>Squamata</taxon>
        <taxon>Bifurcata</taxon>
        <taxon>Unidentata</taxon>
        <taxon>Episquamata</taxon>
        <taxon>Toxicofera</taxon>
        <taxon>Serpentes</taxon>
        <taxon>Colubroidea</taxon>
        <taxon>Elapidae</taxon>
        <taxon>Elapinae</taxon>
        <taxon>Micrurus</taxon>
    </lineage>
</organism>